<proteinExistence type="predicted"/>
<dbReference type="Proteomes" id="UP001600941">
    <property type="component" value="Unassembled WGS sequence"/>
</dbReference>
<feature type="domain" description="Putative metallopeptidase" evidence="2">
    <location>
        <begin position="14"/>
        <end position="163"/>
    </location>
</feature>
<dbReference type="InterPro" id="IPR025154">
    <property type="entry name" value="Put_metallopeptidase_dom"/>
</dbReference>
<keyword evidence="4" id="KW-1185">Reference proteome</keyword>
<dbReference type="InterPro" id="IPR036465">
    <property type="entry name" value="vWFA_dom_sf"/>
</dbReference>
<dbReference type="CDD" id="cd00198">
    <property type="entry name" value="vWFA"/>
    <property type="match status" value="1"/>
</dbReference>
<dbReference type="PANTHER" id="PTHR38730:SF1">
    <property type="entry name" value="SLL7028 PROTEIN"/>
    <property type="match status" value="1"/>
</dbReference>
<evidence type="ECO:0000313" key="3">
    <source>
        <dbReference type="EMBL" id="GAA6499951.1"/>
    </source>
</evidence>
<organism evidence="3 4">
    <name type="scientific">Blautia parvula</name>
    <dbReference type="NCBI Taxonomy" id="2877527"/>
    <lineage>
        <taxon>Bacteria</taxon>
        <taxon>Bacillati</taxon>
        <taxon>Bacillota</taxon>
        <taxon>Clostridia</taxon>
        <taxon>Lachnospirales</taxon>
        <taxon>Lachnospiraceae</taxon>
        <taxon>Blautia</taxon>
    </lineage>
</organism>
<evidence type="ECO:0008006" key="5">
    <source>
        <dbReference type="Google" id="ProtNLM"/>
    </source>
</evidence>
<dbReference type="PANTHER" id="PTHR38730">
    <property type="entry name" value="SLL7028 PROTEIN"/>
    <property type="match status" value="1"/>
</dbReference>
<dbReference type="SUPFAM" id="SSF53300">
    <property type="entry name" value="vWA-like"/>
    <property type="match status" value="1"/>
</dbReference>
<dbReference type="Pfam" id="PF09967">
    <property type="entry name" value="DUF2201"/>
    <property type="match status" value="1"/>
</dbReference>
<dbReference type="EMBL" id="BAABZQ010000001">
    <property type="protein sequence ID" value="GAA6499951.1"/>
    <property type="molecule type" value="Genomic_DNA"/>
</dbReference>
<feature type="domain" description="VWA-like" evidence="1">
    <location>
        <begin position="280"/>
        <end position="420"/>
    </location>
</feature>
<name>A0ABQ0BTU5_9FIRM</name>
<gene>
    <name evidence="3" type="ORF">K340107D12_27670</name>
</gene>
<accession>A0ABQ0BTU5</accession>
<protein>
    <recommendedName>
        <fullName evidence="5">VWA-like domain-containing protein</fullName>
    </recommendedName>
</protein>
<dbReference type="RefSeq" id="WP_227210649.1">
    <property type="nucleotide sequence ID" value="NZ_BAABZQ010000001.1"/>
</dbReference>
<dbReference type="InterPro" id="IPR018698">
    <property type="entry name" value="VWA-like_dom"/>
</dbReference>
<evidence type="ECO:0000259" key="2">
    <source>
        <dbReference type="Pfam" id="PF13203"/>
    </source>
</evidence>
<sequence length="429" mass="49930">MRQAEEIAQEIWALAKQEISCACPFFVLACSYLKTAADETCACTCTDGRVLHYSPKAVLTDFAEKGRKYINRVYLHSLFHCLYLHPADREERDEELWNLACDIVAEYTVDCLGMPFLTGEAGKEKTEVYRLFWKGKKSRTAAQIYDMLREGEFGKSCTDAWRSLFFMDGHSLWRMLSKGELAGIRDVWEKAAAYTSRDAGNAGKRAGSEKGNRQEWYELQQKRRYDYRKFLRRFAVQREEVQLDMESFDYISYCLGLSMYGNMPLVEPLEYTEACKLEEIVIAIDTSSSCSREMVQRFLEETYSMLSERENFFRKMNVHVIQCDCYIQEDVTLRCEEDWRAYMKQIRIQGRGGTDFRPVFTYVDRLIREKKIRNLKGLLYFTDGDGIYPAGKPDYETAFILIKEPPGNVKIPPWAIRLYLDERKAGSGV</sequence>
<comment type="caution">
    <text evidence="3">The sequence shown here is derived from an EMBL/GenBank/DDBJ whole genome shotgun (WGS) entry which is preliminary data.</text>
</comment>
<reference evidence="3 4" key="1">
    <citation type="submission" date="2024-04" db="EMBL/GenBank/DDBJ databases">
        <title>Defined microbial consortia suppress multidrug-resistant proinflammatory Enterobacteriaceae via ecological control.</title>
        <authorList>
            <person name="Furuichi M."/>
            <person name="Kawaguchi T."/>
            <person name="Pust M."/>
            <person name="Yasuma K."/>
            <person name="Plichta D."/>
            <person name="Hasegawa N."/>
            <person name="Ohya T."/>
            <person name="Bhattarai S."/>
            <person name="Sasajima S."/>
            <person name="Aoto Y."/>
            <person name="Tuganbaev T."/>
            <person name="Yaginuma M."/>
            <person name="Ueda M."/>
            <person name="Okahashi N."/>
            <person name="Amafuji K."/>
            <person name="Kiridooshi Y."/>
            <person name="Sugita K."/>
            <person name="Strazar M."/>
            <person name="Skelly A."/>
            <person name="Suda W."/>
            <person name="Hattori M."/>
            <person name="Nakamoto N."/>
            <person name="Caballero S."/>
            <person name="Norman J."/>
            <person name="Olle B."/>
            <person name="Tanoue T."/>
            <person name="Arita M."/>
            <person name="Bucci V."/>
            <person name="Atarashi K."/>
            <person name="Xavier R."/>
            <person name="Honda K."/>
        </authorList>
    </citation>
    <scope>NUCLEOTIDE SEQUENCE [LARGE SCALE GENOMIC DNA]</scope>
    <source>
        <strain evidence="4">k34-0107-D12</strain>
    </source>
</reference>
<dbReference type="Pfam" id="PF13203">
    <property type="entry name" value="DUF2201_N"/>
    <property type="match status" value="1"/>
</dbReference>
<evidence type="ECO:0000313" key="4">
    <source>
        <dbReference type="Proteomes" id="UP001600941"/>
    </source>
</evidence>
<evidence type="ECO:0000259" key="1">
    <source>
        <dbReference type="Pfam" id="PF09967"/>
    </source>
</evidence>
<dbReference type="PROSITE" id="PS51257">
    <property type="entry name" value="PROKAR_LIPOPROTEIN"/>
    <property type="match status" value="1"/>
</dbReference>